<dbReference type="EnsemblPlants" id="novel_model_6027_5bd9a17a">
    <property type="protein sequence ID" value="cds.novel_model_6027_5bd9a17a"/>
    <property type="gene ID" value="novel_gene_3093_5bd9a17a"/>
</dbReference>
<dbReference type="Gramene" id="novel_model_6027_5bd9a17a">
    <property type="protein sequence ID" value="cds.novel_model_6027_5bd9a17a"/>
    <property type="gene ID" value="novel_gene_3093_5bd9a17a"/>
</dbReference>
<dbReference type="Proteomes" id="UP000596661">
    <property type="component" value="Chromosome 7"/>
</dbReference>
<evidence type="ECO:0000313" key="1">
    <source>
        <dbReference type="EnsemblPlants" id="cds.novel_model_6027_5bd9a17a"/>
    </source>
</evidence>
<organism evidence="1 2">
    <name type="scientific">Cannabis sativa</name>
    <name type="common">Hemp</name>
    <name type="synonym">Marijuana</name>
    <dbReference type="NCBI Taxonomy" id="3483"/>
    <lineage>
        <taxon>Eukaryota</taxon>
        <taxon>Viridiplantae</taxon>
        <taxon>Streptophyta</taxon>
        <taxon>Embryophyta</taxon>
        <taxon>Tracheophyta</taxon>
        <taxon>Spermatophyta</taxon>
        <taxon>Magnoliopsida</taxon>
        <taxon>eudicotyledons</taxon>
        <taxon>Gunneridae</taxon>
        <taxon>Pentapetalae</taxon>
        <taxon>rosids</taxon>
        <taxon>fabids</taxon>
        <taxon>Rosales</taxon>
        <taxon>Cannabaceae</taxon>
        <taxon>Cannabis</taxon>
    </lineage>
</organism>
<evidence type="ECO:0000313" key="2">
    <source>
        <dbReference type="Proteomes" id="UP000596661"/>
    </source>
</evidence>
<accession>A0A803R7J6</accession>
<dbReference type="EMBL" id="UZAU01000632">
    <property type="status" value="NOT_ANNOTATED_CDS"/>
    <property type="molecule type" value="Genomic_DNA"/>
</dbReference>
<name>A0A803R7J6_CANSA</name>
<keyword evidence="2" id="KW-1185">Reference proteome</keyword>
<sequence>MAQFVMMKEERHRTVRREVQREFHWDQEHYPITFHDDDDDDEKPYNKYNNNNNNNYVEQCYWNPCHITYSNQMKPRVETRVIAPPKVINTVHHQYHQQRPTHMGRSRIIQQQLPNHQLITMKNNPALSSAPAPAPKIMTCDEVAQLYGGVVFNTVW</sequence>
<protein>
    <submittedName>
        <fullName evidence="1">Uncharacterized protein</fullName>
    </submittedName>
</protein>
<reference evidence="1" key="1">
    <citation type="submission" date="2018-11" db="EMBL/GenBank/DDBJ databases">
        <authorList>
            <person name="Grassa J C."/>
        </authorList>
    </citation>
    <scope>NUCLEOTIDE SEQUENCE [LARGE SCALE GENOMIC DNA]</scope>
</reference>
<dbReference type="AlphaFoldDB" id="A0A803R7J6"/>
<proteinExistence type="predicted"/>
<reference evidence="1" key="2">
    <citation type="submission" date="2021-03" db="UniProtKB">
        <authorList>
            <consortium name="EnsemblPlants"/>
        </authorList>
    </citation>
    <scope>IDENTIFICATION</scope>
</reference>